<dbReference type="PANTHER" id="PTHR34997">
    <property type="entry name" value="AM15"/>
    <property type="match status" value="1"/>
</dbReference>
<dbReference type="InParanoid" id="A0A2P5HUH4"/>
<dbReference type="Pfam" id="PF01476">
    <property type="entry name" value="LysM"/>
    <property type="match status" value="1"/>
</dbReference>
<evidence type="ECO:0000256" key="3">
    <source>
        <dbReference type="ARBA" id="ARBA00044955"/>
    </source>
</evidence>
<evidence type="ECO:0000256" key="4">
    <source>
        <dbReference type="SAM" id="MobiDB-lite"/>
    </source>
</evidence>
<keyword evidence="7" id="KW-1185">Reference proteome</keyword>
<evidence type="ECO:0000256" key="1">
    <source>
        <dbReference type="ARBA" id="ARBA00022669"/>
    </source>
</evidence>
<comment type="similarity">
    <text evidence="3">Belongs to the secreted LysM effector family.</text>
</comment>
<evidence type="ECO:0000256" key="2">
    <source>
        <dbReference type="ARBA" id="ARBA00023026"/>
    </source>
</evidence>
<feature type="region of interest" description="Disordered" evidence="4">
    <location>
        <begin position="356"/>
        <end position="385"/>
    </location>
</feature>
<name>A0A2P5HUH4_DIAHE</name>
<keyword evidence="1" id="KW-0147">Chitin-binding</keyword>
<proteinExistence type="inferred from homology"/>
<dbReference type="EMBL" id="MAVT02000714">
    <property type="protein sequence ID" value="POS73908.1"/>
    <property type="molecule type" value="Genomic_DNA"/>
</dbReference>
<dbReference type="Proteomes" id="UP000094444">
    <property type="component" value="Unassembled WGS sequence"/>
</dbReference>
<dbReference type="PROSITE" id="PS51782">
    <property type="entry name" value="LYSM"/>
    <property type="match status" value="2"/>
</dbReference>
<sequence>MILERQLQGLEADFGVFSATFSQTVTCDPALWKVARRGLPSSEDLDAMCFATCSTSLEALRVSQMASCTESDKIVVYDKVYPATYNTDRLIYAMEWACVRDSTAGLCFPLFEQYNTGTATDPSDLCSDCNLKTWQAFLDSPLGYSDNIAANYSSLTSSCQVESYPVTSPSPYPVSYTAVPTPSFPPPRVRPTFTCESTYTIKESDTCVSVSRAKRVSTFYLRFANDLDASCMNFPGPGHELCIPQSCNTHVVSGSNTCDRLAWLYGVTTDQILEWNPNLDSHCGNLRDMVGKTICLSEPGNSTTTTSTATTTAAPGKTFSFDDPCWNPGAPTTYVYETYPTLRTEDVVPWPTKTARVPAASRTASGANKPPLKPEWTDPASLPRAEGTREDCARYDTFLDPPPPGDTPWPACCDPNYCAIKANLWGINDSQMMEWNPSLTFNLSDDSTRADCSFQYGYGYCVAA</sequence>
<dbReference type="AlphaFoldDB" id="A0A2P5HUH4"/>
<comment type="caution">
    <text evidence="6">The sequence shown here is derived from an EMBL/GenBank/DDBJ whole genome shotgun (WGS) entry which is preliminary data.</text>
</comment>
<dbReference type="OrthoDB" id="5985073at2759"/>
<accession>A0A2P5HUH4</accession>
<dbReference type="PANTHER" id="PTHR34997:SF1">
    <property type="entry name" value="PEPTIDOGLYCAN-BINDING LYSIN DOMAIN"/>
    <property type="match status" value="1"/>
</dbReference>
<feature type="domain" description="LysM" evidence="5">
    <location>
        <begin position="197"/>
        <end position="243"/>
    </location>
</feature>
<dbReference type="GO" id="GO:0008061">
    <property type="term" value="F:chitin binding"/>
    <property type="evidence" value="ECO:0007669"/>
    <property type="project" value="UniProtKB-KW"/>
</dbReference>
<dbReference type="InterPro" id="IPR052210">
    <property type="entry name" value="LysM1-like"/>
</dbReference>
<protein>
    <submittedName>
        <fullName evidence="6">LysM domain-containing protein</fullName>
    </submittedName>
</protein>
<dbReference type="STRING" id="158607.A0A2P5HUH4"/>
<evidence type="ECO:0000313" key="6">
    <source>
        <dbReference type="EMBL" id="POS73908.1"/>
    </source>
</evidence>
<keyword evidence="2" id="KW-0843">Virulence</keyword>
<dbReference type="InterPro" id="IPR036779">
    <property type="entry name" value="LysM_dom_sf"/>
</dbReference>
<organism evidence="6 7">
    <name type="scientific">Diaporthe helianthi</name>
    <dbReference type="NCBI Taxonomy" id="158607"/>
    <lineage>
        <taxon>Eukaryota</taxon>
        <taxon>Fungi</taxon>
        <taxon>Dikarya</taxon>
        <taxon>Ascomycota</taxon>
        <taxon>Pezizomycotina</taxon>
        <taxon>Sordariomycetes</taxon>
        <taxon>Sordariomycetidae</taxon>
        <taxon>Diaporthales</taxon>
        <taxon>Diaporthaceae</taxon>
        <taxon>Diaporthe</taxon>
    </lineage>
</organism>
<evidence type="ECO:0000259" key="5">
    <source>
        <dbReference type="PROSITE" id="PS51782"/>
    </source>
</evidence>
<evidence type="ECO:0000313" key="7">
    <source>
        <dbReference type="Proteomes" id="UP000094444"/>
    </source>
</evidence>
<dbReference type="InterPro" id="IPR018392">
    <property type="entry name" value="LysM"/>
</dbReference>
<gene>
    <name evidence="6" type="ORF">DHEL01_v207704</name>
</gene>
<feature type="domain" description="LysM" evidence="5">
    <location>
        <begin position="248"/>
        <end position="296"/>
    </location>
</feature>
<dbReference type="CDD" id="cd00118">
    <property type="entry name" value="LysM"/>
    <property type="match status" value="1"/>
</dbReference>
<reference evidence="6" key="1">
    <citation type="submission" date="2017-09" db="EMBL/GenBank/DDBJ databases">
        <title>Polyketide synthases of a Diaporthe helianthi virulent isolate.</title>
        <authorList>
            <person name="Baroncelli R."/>
        </authorList>
    </citation>
    <scope>NUCLEOTIDE SEQUENCE [LARGE SCALE GENOMIC DNA]</scope>
    <source>
        <strain evidence="6">7/96</strain>
    </source>
</reference>
<dbReference type="Gene3D" id="3.10.350.10">
    <property type="entry name" value="LysM domain"/>
    <property type="match status" value="2"/>
</dbReference>